<reference evidence="1 2" key="1">
    <citation type="submission" date="2018-11" db="EMBL/GenBank/DDBJ databases">
        <title>Proposal to divide the Flavobacteriaceae and reorganize its genera based on Amino Acid Identity values calculated from whole genome sequences.</title>
        <authorList>
            <person name="Nicholson A.C."/>
            <person name="Gulvik C.A."/>
            <person name="Whitney A.M."/>
            <person name="Humrighouse B.W."/>
            <person name="Bell M."/>
            <person name="Holmes B."/>
            <person name="Steigerwalt A."/>
            <person name="Villarma A."/>
            <person name="Sheth M."/>
            <person name="Batra D."/>
            <person name="Pryor J."/>
            <person name="Bernardet J.-F."/>
            <person name="Hugo C."/>
            <person name="Kampfer P."/>
            <person name="Newman J."/>
            <person name="Mcquiston J.R."/>
        </authorList>
    </citation>
    <scope>NUCLEOTIDE SEQUENCE [LARGE SCALE GENOMIC DNA]</scope>
    <source>
        <strain evidence="1 2">G0235</strain>
    </source>
</reference>
<proteinExistence type="predicted"/>
<evidence type="ECO:0000313" key="2">
    <source>
        <dbReference type="Proteomes" id="UP000281899"/>
    </source>
</evidence>
<accession>A0ABX9X5G4</accession>
<dbReference type="EMBL" id="RJTW01000006">
    <property type="protein sequence ID" value="ROH91521.1"/>
    <property type="molecule type" value="Genomic_DNA"/>
</dbReference>
<dbReference type="Proteomes" id="UP000281899">
    <property type="component" value="Unassembled WGS sequence"/>
</dbReference>
<dbReference type="RefSeq" id="WP_123278961.1">
    <property type="nucleotide sequence ID" value="NZ_RJTW01000006.1"/>
</dbReference>
<evidence type="ECO:0008006" key="3">
    <source>
        <dbReference type="Google" id="ProtNLM"/>
    </source>
</evidence>
<gene>
    <name evidence="1" type="ORF">EGI15_13360</name>
</gene>
<name>A0ABX9X5G4_9FLAO</name>
<comment type="caution">
    <text evidence="1">The sequence shown here is derived from an EMBL/GenBank/DDBJ whole genome shotgun (WGS) entry which is preliminary data.</text>
</comment>
<sequence>MYYLYQYVKNNKFRSLNFHFAYFIRKAINASKDDEFIPANYFYKTFLNEDGEIAPNKKFNQKFHVAFENFFNVFKKLSMVKKKEFYDLVILTQSINKCFENTSILTVQNLQIAYLNNLLGNNKVLKELMDVLWLNLSSSNVWDISTHYSDFYDFLPSTKVCPFCGLMKITDKDLGREDYDHIAYKGNYPLSAILDINFAPTCCKCNRNYKKQQDVFYKEGVRRFYKYPFVLKGGYSMQTLEINLNGSTHPGIEETCIEGNWIINICPDNQSTKTWEEIYSIKTRYSSWVKIEWTRWAKELVFAASIDNNNTDEEKFISYMQKYKTTYSNFDLEYPLRIAYYNFIENCMSKKLFNYINSLLIA</sequence>
<dbReference type="GeneID" id="301713657"/>
<keyword evidence="2" id="KW-1185">Reference proteome</keyword>
<evidence type="ECO:0000313" key="1">
    <source>
        <dbReference type="EMBL" id="ROH91521.1"/>
    </source>
</evidence>
<protein>
    <recommendedName>
        <fullName evidence="3">HNH endonuclease</fullName>
    </recommendedName>
</protein>
<organism evidence="1 2">
    <name type="scientific">Chryseobacterium cucumeris</name>
    <dbReference type="NCBI Taxonomy" id="1813611"/>
    <lineage>
        <taxon>Bacteria</taxon>
        <taxon>Pseudomonadati</taxon>
        <taxon>Bacteroidota</taxon>
        <taxon>Flavobacteriia</taxon>
        <taxon>Flavobacteriales</taxon>
        <taxon>Weeksellaceae</taxon>
        <taxon>Chryseobacterium group</taxon>
        <taxon>Chryseobacterium</taxon>
    </lineage>
</organism>